<evidence type="ECO:0000313" key="2">
    <source>
        <dbReference type="Proteomes" id="UP000028980"/>
    </source>
</evidence>
<dbReference type="AlphaFoldDB" id="A0A081D6X6"/>
<evidence type="ECO:0000313" key="1">
    <source>
        <dbReference type="EMBL" id="GAK74672.1"/>
    </source>
</evidence>
<protein>
    <submittedName>
        <fullName evidence="1">Uncharacterized protein</fullName>
    </submittedName>
</protein>
<name>A0A081D6X6_NONUL</name>
<dbReference type="Proteomes" id="UP000028980">
    <property type="component" value="Unassembled WGS sequence"/>
</dbReference>
<dbReference type="EMBL" id="BBLG01000001">
    <property type="protein sequence ID" value="GAK74672.1"/>
    <property type="molecule type" value="Genomic_DNA"/>
</dbReference>
<accession>A0A081D6X6</accession>
<proteinExistence type="predicted"/>
<gene>
    <name evidence="1" type="ORF">JCM19296_250</name>
</gene>
<organism evidence="1 2">
    <name type="scientific">Nonlabens ulvanivorans</name>
    <name type="common">Persicivirga ulvanivorans</name>
    <dbReference type="NCBI Taxonomy" id="906888"/>
    <lineage>
        <taxon>Bacteria</taxon>
        <taxon>Pseudomonadati</taxon>
        <taxon>Bacteroidota</taxon>
        <taxon>Flavobacteriia</taxon>
        <taxon>Flavobacteriales</taxon>
        <taxon>Flavobacteriaceae</taxon>
        <taxon>Nonlabens</taxon>
    </lineage>
</organism>
<sequence>MTSSFSHEVTAIKVNKSKPIMVKIEEFFLNIHNKFNSNQGFDTI</sequence>
<reference evidence="1 2" key="1">
    <citation type="journal article" date="2014" name="Genome Announc.">
        <title>Draft Genome Sequences of Marine Flavobacterium Nonlabens Strains NR17, NR24, NR27, NR32, NR33, and Ara13.</title>
        <authorList>
            <person name="Nakanishi M."/>
            <person name="Meirelles P."/>
            <person name="Suzuki R."/>
            <person name="Takatani N."/>
            <person name="Mino S."/>
            <person name="Suda W."/>
            <person name="Oshima K."/>
            <person name="Hattori M."/>
            <person name="Ohkuma M."/>
            <person name="Hosokawa M."/>
            <person name="Miyashita K."/>
            <person name="Thompson F.L."/>
            <person name="Niwa A."/>
            <person name="Sawabe T."/>
            <person name="Sawabe T."/>
        </authorList>
    </citation>
    <scope>NUCLEOTIDE SEQUENCE [LARGE SCALE GENOMIC DNA]</scope>
    <source>
        <strain evidence="2">JCM19296</strain>
    </source>
</reference>
<comment type="caution">
    <text evidence="1">The sequence shown here is derived from an EMBL/GenBank/DDBJ whole genome shotgun (WGS) entry which is preliminary data.</text>
</comment>